<evidence type="ECO:0000256" key="2">
    <source>
        <dbReference type="ARBA" id="ARBA00023002"/>
    </source>
</evidence>
<dbReference type="InterPro" id="IPR002347">
    <property type="entry name" value="SDR_fam"/>
</dbReference>
<dbReference type="RefSeq" id="WP_069004488.1">
    <property type="nucleotide sequence ID" value="NZ_LVJW01000003.1"/>
</dbReference>
<dbReference type="Gene3D" id="3.40.50.720">
    <property type="entry name" value="NAD(P)-binding Rossmann-like Domain"/>
    <property type="match status" value="1"/>
</dbReference>
<protein>
    <submittedName>
        <fullName evidence="3">Short-chain dehydrogenase</fullName>
    </submittedName>
</protein>
<dbReference type="GO" id="GO:0016020">
    <property type="term" value="C:membrane"/>
    <property type="evidence" value="ECO:0007669"/>
    <property type="project" value="TreeGrafter"/>
</dbReference>
<keyword evidence="4" id="KW-1185">Reference proteome</keyword>
<evidence type="ECO:0000313" key="3">
    <source>
        <dbReference type="EMBL" id="ODB96761.1"/>
    </source>
</evidence>
<name>A0A1E2UQ08_9GAMM</name>
<reference evidence="3 4" key="1">
    <citation type="submission" date="2016-03" db="EMBL/GenBank/DDBJ databases">
        <title>Chemosynthetic sulphur-oxidizing symbionts of marine invertebrate animals are capable of nitrogen fixation.</title>
        <authorList>
            <person name="Petersen J.M."/>
            <person name="Kemper A."/>
            <person name="Gruber-Vodicka H."/>
            <person name="Cardini U."/>
            <person name="Geest Mvander."/>
            <person name="Kleiner M."/>
            <person name="Bulgheresi S."/>
            <person name="Fussmann M."/>
            <person name="Herbold C."/>
            <person name="Seah B.K.B."/>
            <person name="Antony C.Paul."/>
            <person name="Liu D."/>
            <person name="Belitz A."/>
            <person name="Weber M."/>
        </authorList>
    </citation>
    <scope>NUCLEOTIDE SEQUENCE [LARGE SCALE GENOMIC DNA]</scope>
    <source>
        <strain evidence="3">G_D</strain>
    </source>
</reference>
<accession>A0A1E2UQ08</accession>
<dbReference type="PANTHER" id="PTHR44196">
    <property type="entry name" value="DEHYDROGENASE/REDUCTASE SDR FAMILY MEMBER 7B"/>
    <property type="match status" value="1"/>
</dbReference>
<comment type="caution">
    <text evidence="3">The sequence shown here is derived from an EMBL/GenBank/DDBJ whole genome shotgun (WGS) entry which is preliminary data.</text>
</comment>
<dbReference type="NCBIfam" id="NF005489">
    <property type="entry name" value="PRK07102.1"/>
    <property type="match status" value="1"/>
</dbReference>
<dbReference type="OrthoDB" id="335726at2"/>
<dbReference type="PRINTS" id="PR00081">
    <property type="entry name" value="GDHRDH"/>
</dbReference>
<evidence type="ECO:0000313" key="4">
    <source>
        <dbReference type="Proteomes" id="UP000094849"/>
    </source>
</evidence>
<dbReference type="InterPro" id="IPR036291">
    <property type="entry name" value="NAD(P)-bd_dom_sf"/>
</dbReference>
<sequence>MRKTLIIGATSAIAQDLAKLFAEAGDAICLVARSENKLKILADDLQLRGASSVAMQSMDVLEYERHQSVLDTAVEALDGLDLVVIAHGTLPDQAACQRSPGLTKQEFEVNALTTISLLTNLANYFEEKQRGSIVVISSVAGDRGRQSNYVYGAAKGAVTIFLQGLRNRLSKSGVNVVTVKPGFVDTPMTADFPKGALWASSERVAQDINKAIDGQKSVAYVPWFWRYIMLIIKSIPEMVFKKLSL</sequence>
<dbReference type="Pfam" id="PF00106">
    <property type="entry name" value="adh_short"/>
    <property type="match status" value="1"/>
</dbReference>
<gene>
    <name evidence="3" type="ORF">A3196_08335</name>
</gene>
<proteinExistence type="inferred from homology"/>
<evidence type="ECO:0000256" key="1">
    <source>
        <dbReference type="ARBA" id="ARBA00006484"/>
    </source>
</evidence>
<dbReference type="SUPFAM" id="SSF51735">
    <property type="entry name" value="NAD(P)-binding Rossmann-fold domains"/>
    <property type="match status" value="1"/>
</dbReference>
<dbReference type="PROSITE" id="PS00061">
    <property type="entry name" value="ADH_SHORT"/>
    <property type="match status" value="1"/>
</dbReference>
<dbReference type="InterPro" id="IPR020904">
    <property type="entry name" value="Sc_DH/Rdtase_CS"/>
</dbReference>
<organism evidence="3 4">
    <name type="scientific">Candidatus Thiodiazotropha endoloripes</name>
    <dbReference type="NCBI Taxonomy" id="1818881"/>
    <lineage>
        <taxon>Bacteria</taxon>
        <taxon>Pseudomonadati</taxon>
        <taxon>Pseudomonadota</taxon>
        <taxon>Gammaproteobacteria</taxon>
        <taxon>Chromatiales</taxon>
        <taxon>Sedimenticolaceae</taxon>
        <taxon>Candidatus Thiodiazotropha</taxon>
    </lineage>
</organism>
<dbReference type="Proteomes" id="UP000094849">
    <property type="component" value="Unassembled WGS sequence"/>
</dbReference>
<dbReference type="PANTHER" id="PTHR44196:SF3">
    <property type="entry name" value="SHORT CHAIN DEHYDROGENASE FAMILY PROTEIN"/>
    <property type="match status" value="1"/>
</dbReference>
<keyword evidence="2" id="KW-0560">Oxidoreductase</keyword>
<dbReference type="GO" id="GO:0016491">
    <property type="term" value="F:oxidoreductase activity"/>
    <property type="evidence" value="ECO:0007669"/>
    <property type="project" value="UniProtKB-KW"/>
</dbReference>
<dbReference type="STRING" id="1818881.A3196_08335"/>
<comment type="similarity">
    <text evidence="1">Belongs to the short-chain dehydrogenases/reductases (SDR) family.</text>
</comment>
<dbReference type="EMBL" id="LVJZ01000003">
    <property type="protein sequence ID" value="ODB96761.1"/>
    <property type="molecule type" value="Genomic_DNA"/>
</dbReference>
<dbReference type="AlphaFoldDB" id="A0A1E2UQ08"/>